<name>A0A9N9MKK4_9CUCU</name>
<gene>
    <name evidence="2" type="ORF">CEUTPL_LOCUS4798</name>
</gene>
<accession>A0A9N9MKK4</accession>
<proteinExistence type="predicted"/>
<protein>
    <submittedName>
        <fullName evidence="2">Uncharacterized protein</fullName>
    </submittedName>
</protein>
<dbReference type="AlphaFoldDB" id="A0A9N9MKK4"/>
<keyword evidence="1" id="KW-1133">Transmembrane helix</keyword>
<dbReference type="EMBL" id="OU892278">
    <property type="protein sequence ID" value="CAG9764153.1"/>
    <property type="molecule type" value="Genomic_DNA"/>
</dbReference>
<keyword evidence="1" id="KW-0472">Membrane</keyword>
<sequence length="224" mass="25834">MRNVNIITVILIATQADSSKDFSSLIDVDSLSELPIEALLNIQKNIQNVADNNETDHDTVTETFSPEERINPQALPFYKNEKIKDKGDGYYVQYVEEDKKYEKKKSVSKIFQSSVTVLAFLAFGGYLLFLIIAAIKGKQYYNPIVYDPNTTQIMQAMINAQMNRKKKKRKKPIRGHGQIGYKTEEYLDNSRVRRDMLNTDINIEEMYQVLVNLCEGYHRIAGYK</sequence>
<dbReference type="Proteomes" id="UP001152799">
    <property type="component" value="Chromosome 2"/>
</dbReference>
<keyword evidence="3" id="KW-1185">Reference proteome</keyword>
<evidence type="ECO:0000256" key="1">
    <source>
        <dbReference type="SAM" id="Phobius"/>
    </source>
</evidence>
<evidence type="ECO:0000313" key="3">
    <source>
        <dbReference type="Proteomes" id="UP001152799"/>
    </source>
</evidence>
<reference evidence="2" key="1">
    <citation type="submission" date="2022-01" db="EMBL/GenBank/DDBJ databases">
        <authorList>
            <person name="King R."/>
        </authorList>
    </citation>
    <scope>NUCLEOTIDE SEQUENCE</scope>
</reference>
<keyword evidence="1" id="KW-0812">Transmembrane</keyword>
<feature type="transmembrane region" description="Helical" evidence="1">
    <location>
        <begin position="110"/>
        <end position="135"/>
    </location>
</feature>
<dbReference type="OrthoDB" id="7676846at2759"/>
<organism evidence="2 3">
    <name type="scientific">Ceutorhynchus assimilis</name>
    <name type="common">cabbage seed weevil</name>
    <dbReference type="NCBI Taxonomy" id="467358"/>
    <lineage>
        <taxon>Eukaryota</taxon>
        <taxon>Metazoa</taxon>
        <taxon>Ecdysozoa</taxon>
        <taxon>Arthropoda</taxon>
        <taxon>Hexapoda</taxon>
        <taxon>Insecta</taxon>
        <taxon>Pterygota</taxon>
        <taxon>Neoptera</taxon>
        <taxon>Endopterygota</taxon>
        <taxon>Coleoptera</taxon>
        <taxon>Polyphaga</taxon>
        <taxon>Cucujiformia</taxon>
        <taxon>Curculionidae</taxon>
        <taxon>Ceutorhynchinae</taxon>
        <taxon>Ceutorhynchus</taxon>
    </lineage>
</organism>
<evidence type="ECO:0000313" key="2">
    <source>
        <dbReference type="EMBL" id="CAG9764153.1"/>
    </source>
</evidence>